<dbReference type="EMBL" id="GBXM01011786">
    <property type="protein sequence ID" value="JAH96791.1"/>
    <property type="molecule type" value="Transcribed_RNA"/>
</dbReference>
<reference evidence="1" key="1">
    <citation type="submission" date="2014-11" db="EMBL/GenBank/DDBJ databases">
        <authorList>
            <person name="Amaro Gonzalez C."/>
        </authorList>
    </citation>
    <scope>NUCLEOTIDE SEQUENCE</scope>
</reference>
<name>A0A0E9X2W2_ANGAN</name>
<sequence length="62" mass="6924">MLSRDRTSPLLDQAAVLLLLDFLHLSSRAGLLHHLHYLAVVWEGVGFQLGVHQHVIDSDLKA</sequence>
<accession>A0A0E9X2W2</accession>
<reference evidence="1" key="2">
    <citation type="journal article" date="2015" name="Fish Shellfish Immunol.">
        <title>Early steps in the European eel (Anguilla anguilla)-Vibrio vulnificus interaction in the gills: Role of the RtxA13 toxin.</title>
        <authorList>
            <person name="Callol A."/>
            <person name="Pajuelo D."/>
            <person name="Ebbesson L."/>
            <person name="Teles M."/>
            <person name="MacKenzie S."/>
            <person name="Amaro C."/>
        </authorList>
    </citation>
    <scope>NUCLEOTIDE SEQUENCE</scope>
</reference>
<organism evidence="1">
    <name type="scientific">Anguilla anguilla</name>
    <name type="common">European freshwater eel</name>
    <name type="synonym">Muraena anguilla</name>
    <dbReference type="NCBI Taxonomy" id="7936"/>
    <lineage>
        <taxon>Eukaryota</taxon>
        <taxon>Metazoa</taxon>
        <taxon>Chordata</taxon>
        <taxon>Craniata</taxon>
        <taxon>Vertebrata</taxon>
        <taxon>Euteleostomi</taxon>
        <taxon>Actinopterygii</taxon>
        <taxon>Neopterygii</taxon>
        <taxon>Teleostei</taxon>
        <taxon>Anguilliformes</taxon>
        <taxon>Anguillidae</taxon>
        <taxon>Anguilla</taxon>
    </lineage>
</organism>
<dbReference type="AlphaFoldDB" id="A0A0E9X2W2"/>
<protein>
    <submittedName>
        <fullName evidence="1">Uncharacterized protein</fullName>
    </submittedName>
</protein>
<evidence type="ECO:0000313" key="1">
    <source>
        <dbReference type="EMBL" id="JAH96791.1"/>
    </source>
</evidence>
<proteinExistence type="predicted"/>